<evidence type="ECO:0000313" key="9">
    <source>
        <dbReference type="EMBL" id="ONK62388.1"/>
    </source>
</evidence>
<evidence type="ECO:0000256" key="7">
    <source>
        <dbReference type="SAM" id="SignalP"/>
    </source>
</evidence>
<feature type="transmembrane region" description="Helical" evidence="6">
    <location>
        <begin position="36"/>
        <end position="56"/>
    </location>
</feature>
<dbReference type="GO" id="GO:0005794">
    <property type="term" value="C:Golgi apparatus"/>
    <property type="evidence" value="ECO:0007669"/>
    <property type="project" value="TreeGrafter"/>
</dbReference>
<dbReference type="PANTHER" id="PTHR21229:SF21">
    <property type="entry name" value="OS04G0508600 PROTEIN"/>
    <property type="match status" value="1"/>
</dbReference>
<evidence type="ECO:0000256" key="5">
    <source>
        <dbReference type="ARBA" id="ARBA00023136"/>
    </source>
</evidence>
<keyword evidence="3 7" id="KW-0732">Signal</keyword>
<gene>
    <name evidence="9" type="ORF">A4U43_C07F3360</name>
</gene>
<evidence type="ECO:0000256" key="3">
    <source>
        <dbReference type="ARBA" id="ARBA00022729"/>
    </source>
</evidence>
<dbReference type="PANTHER" id="PTHR21229">
    <property type="entry name" value="LUNG SEVEN TRANSMEMBRANE RECEPTOR"/>
    <property type="match status" value="1"/>
</dbReference>
<dbReference type="GO" id="GO:0016020">
    <property type="term" value="C:membrane"/>
    <property type="evidence" value="ECO:0007669"/>
    <property type="project" value="UniProtKB-SubCell"/>
</dbReference>
<evidence type="ECO:0000256" key="2">
    <source>
        <dbReference type="ARBA" id="ARBA00022692"/>
    </source>
</evidence>
<dbReference type="AlphaFoldDB" id="A0A5P1E954"/>
<feature type="domain" description="GOST seven transmembrane" evidence="8">
    <location>
        <begin position="3"/>
        <end position="118"/>
    </location>
</feature>
<feature type="signal peptide" evidence="7">
    <location>
        <begin position="1"/>
        <end position="17"/>
    </location>
</feature>
<feature type="transmembrane region" description="Helical" evidence="6">
    <location>
        <begin position="113"/>
        <end position="135"/>
    </location>
</feature>
<accession>A0A5P1E954</accession>
<dbReference type="InterPro" id="IPR053937">
    <property type="entry name" value="GOST_TM"/>
</dbReference>
<evidence type="ECO:0000259" key="8">
    <source>
        <dbReference type="Pfam" id="PF06814"/>
    </source>
</evidence>
<organism evidence="9 10">
    <name type="scientific">Asparagus officinalis</name>
    <name type="common">Garden asparagus</name>
    <dbReference type="NCBI Taxonomy" id="4686"/>
    <lineage>
        <taxon>Eukaryota</taxon>
        <taxon>Viridiplantae</taxon>
        <taxon>Streptophyta</taxon>
        <taxon>Embryophyta</taxon>
        <taxon>Tracheophyta</taxon>
        <taxon>Spermatophyta</taxon>
        <taxon>Magnoliopsida</taxon>
        <taxon>Liliopsida</taxon>
        <taxon>Asparagales</taxon>
        <taxon>Asparagaceae</taxon>
        <taxon>Asparagoideae</taxon>
        <taxon>Asparagus</taxon>
    </lineage>
</organism>
<evidence type="ECO:0000256" key="4">
    <source>
        <dbReference type="ARBA" id="ARBA00022989"/>
    </source>
</evidence>
<keyword evidence="2 6" id="KW-0812">Transmembrane</keyword>
<protein>
    <recommendedName>
        <fullName evidence="8">GOST seven transmembrane domain-containing protein</fullName>
    </recommendedName>
</protein>
<dbReference type="InterPro" id="IPR009637">
    <property type="entry name" value="GPR107/GPR108-like"/>
</dbReference>
<feature type="transmembrane region" description="Helical" evidence="6">
    <location>
        <begin position="76"/>
        <end position="93"/>
    </location>
</feature>
<reference evidence="10" key="1">
    <citation type="journal article" date="2017" name="Nat. Commun.">
        <title>The asparagus genome sheds light on the origin and evolution of a young Y chromosome.</title>
        <authorList>
            <person name="Harkess A."/>
            <person name="Zhou J."/>
            <person name="Xu C."/>
            <person name="Bowers J.E."/>
            <person name="Van der Hulst R."/>
            <person name="Ayyampalayam S."/>
            <person name="Mercati F."/>
            <person name="Riccardi P."/>
            <person name="McKain M.R."/>
            <person name="Kakrana A."/>
            <person name="Tang H."/>
            <person name="Ray J."/>
            <person name="Groenendijk J."/>
            <person name="Arikit S."/>
            <person name="Mathioni S.M."/>
            <person name="Nakano M."/>
            <person name="Shan H."/>
            <person name="Telgmann-Rauber A."/>
            <person name="Kanno A."/>
            <person name="Yue Z."/>
            <person name="Chen H."/>
            <person name="Li W."/>
            <person name="Chen Y."/>
            <person name="Xu X."/>
            <person name="Zhang Y."/>
            <person name="Luo S."/>
            <person name="Chen H."/>
            <person name="Gao J."/>
            <person name="Mao Z."/>
            <person name="Pires J.C."/>
            <person name="Luo M."/>
            <person name="Kudrna D."/>
            <person name="Wing R.A."/>
            <person name="Meyers B.C."/>
            <person name="Yi K."/>
            <person name="Kong H."/>
            <person name="Lavrijsen P."/>
            <person name="Sunseri F."/>
            <person name="Falavigna A."/>
            <person name="Ye Y."/>
            <person name="Leebens-Mack J.H."/>
            <person name="Chen G."/>
        </authorList>
    </citation>
    <scope>NUCLEOTIDE SEQUENCE [LARGE SCALE GENOMIC DNA]</scope>
    <source>
        <strain evidence="10">cv. DH0086</strain>
    </source>
</reference>
<dbReference type="EMBL" id="CM007387">
    <property type="protein sequence ID" value="ONK62388.1"/>
    <property type="molecule type" value="Genomic_DNA"/>
</dbReference>
<dbReference type="Pfam" id="PF06814">
    <property type="entry name" value="GOST_TM"/>
    <property type="match status" value="1"/>
</dbReference>
<dbReference type="Gramene" id="ONK62388">
    <property type="protein sequence ID" value="ONK62388"/>
    <property type="gene ID" value="A4U43_C07F3360"/>
</dbReference>
<keyword evidence="4 6" id="KW-1133">Transmembrane helix</keyword>
<keyword evidence="5 6" id="KW-0472">Membrane</keyword>
<dbReference type="Proteomes" id="UP000243459">
    <property type="component" value="Chromosome 7"/>
</dbReference>
<sequence length="154" mass="17870">MVMAALLLFKAIKAACAAEDQWRVQKTGMPHGWDVAFYLFGLFKAVLFFFTVIVLIRTGWSFLKPFLREREREKRILMTIIPLQVIGNITRLIINEAGFVMDDWLTWTQWIELVLDCVDVVCFASVFVLNLYVYIVDEEEEAAAEVLRNTNLED</sequence>
<feature type="chain" id="PRO_5024382597" description="GOST seven transmembrane domain-containing protein" evidence="7">
    <location>
        <begin position="18"/>
        <end position="154"/>
    </location>
</feature>
<dbReference type="OMA" id="GQDIAFY"/>
<keyword evidence="10" id="KW-1185">Reference proteome</keyword>
<comment type="subcellular location">
    <subcellularLocation>
        <location evidence="1">Membrane</location>
        <topology evidence="1">Multi-pass membrane protein</topology>
    </subcellularLocation>
</comment>
<evidence type="ECO:0000256" key="1">
    <source>
        <dbReference type="ARBA" id="ARBA00004141"/>
    </source>
</evidence>
<evidence type="ECO:0000256" key="6">
    <source>
        <dbReference type="SAM" id="Phobius"/>
    </source>
</evidence>
<proteinExistence type="predicted"/>
<evidence type="ECO:0000313" key="10">
    <source>
        <dbReference type="Proteomes" id="UP000243459"/>
    </source>
</evidence>
<name>A0A5P1E954_ASPOF</name>